<dbReference type="RefSeq" id="WP_260794033.1">
    <property type="nucleotide sequence ID" value="NZ_CP093313.1"/>
</dbReference>
<accession>A0A9J7BPJ7</accession>
<dbReference type="AlphaFoldDB" id="A0A9J7BPJ7"/>
<reference evidence="1" key="1">
    <citation type="submission" date="2021-04" db="EMBL/GenBank/DDBJ databases">
        <title>Phylogenetic analysis of Acidobacteriaceae.</title>
        <authorList>
            <person name="Qiu L."/>
            <person name="Zhang Q."/>
        </authorList>
    </citation>
    <scope>NUCLEOTIDE SEQUENCE</scope>
    <source>
        <strain evidence="1">DSM 25168</strain>
    </source>
</reference>
<gene>
    <name evidence="1" type="ORF">MOP44_01000</name>
</gene>
<proteinExistence type="predicted"/>
<dbReference type="EMBL" id="CP093313">
    <property type="protein sequence ID" value="UWZ84527.1"/>
    <property type="molecule type" value="Genomic_DNA"/>
</dbReference>
<dbReference type="KEGG" id="orp:MOP44_01000"/>
<evidence type="ECO:0000313" key="1">
    <source>
        <dbReference type="EMBL" id="UWZ84527.1"/>
    </source>
</evidence>
<keyword evidence="2" id="KW-1185">Reference proteome</keyword>
<protein>
    <submittedName>
        <fullName evidence="1">Uncharacterized protein</fullName>
    </submittedName>
</protein>
<dbReference type="Proteomes" id="UP001059380">
    <property type="component" value="Chromosome"/>
</dbReference>
<evidence type="ECO:0000313" key="2">
    <source>
        <dbReference type="Proteomes" id="UP001059380"/>
    </source>
</evidence>
<name>A0A9J7BPJ7_9BACT</name>
<organism evidence="1 2">
    <name type="scientific">Occallatibacter riparius</name>
    <dbReference type="NCBI Taxonomy" id="1002689"/>
    <lineage>
        <taxon>Bacteria</taxon>
        <taxon>Pseudomonadati</taxon>
        <taxon>Acidobacteriota</taxon>
        <taxon>Terriglobia</taxon>
        <taxon>Terriglobales</taxon>
        <taxon>Acidobacteriaceae</taxon>
        <taxon>Occallatibacter</taxon>
    </lineage>
</organism>
<sequence length="386" mass="42458">MKLYMRQEYRATRKEPFGAMLRRIYEGLSQGGVPVLYRFTFADHLVPGMVSSVARAVKKFPHLAPLVTTEPVAPRLKEKLPERTGPPAIIGDATTLEFPQLAELADGLPRSLPFRVADVRFYTDHFGKAPARVMAGTSTADALLHGHFNTGMRASDSWWVNGRDRHLGAAYVVDVPEGSRNAPLPGGALGAFLTTLGKPRTAAQFPITESEEGEKVVVKGKAEAPPELVALAARLRERMPELIAGARMPHVIESARAEHAQSPLKPALEKHFKPMGYACKGGSGIFTLRRRTAGNHVVEVNLDVGTWSRSLTGHFHVYMPDFQLRLPMPASAELHARQCDVGDAERWEKLVENMAAFTAHLDREVVPEVEKVAGPAPSWFEAPEMR</sequence>